<name>A0A7R9KMT8_9ACAR</name>
<dbReference type="Pfam" id="PF00852">
    <property type="entry name" value="Glyco_transf_10"/>
    <property type="match status" value="1"/>
</dbReference>
<dbReference type="AlphaFoldDB" id="A0A7R9KMT8"/>
<dbReference type="GO" id="GO:0000139">
    <property type="term" value="C:Golgi membrane"/>
    <property type="evidence" value="ECO:0007669"/>
    <property type="project" value="UniProtKB-SubCell"/>
</dbReference>
<dbReference type="InterPro" id="IPR055270">
    <property type="entry name" value="Glyco_tran_10_C"/>
</dbReference>
<dbReference type="Proteomes" id="UP000759131">
    <property type="component" value="Unassembled WGS sequence"/>
</dbReference>
<evidence type="ECO:0000256" key="4">
    <source>
        <dbReference type="ARBA" id="ARBA00022676"/>
    </source>
</evidence>
<comment type="subcellular location">
    <subcellularLocation>
        <location evidence="1">Golgi apparatus membrane</location>
        <topology evidence="1">Single-pass type II membrane protein</topology>
    </subcellularLocation>
    <subcellularLocation>
        <location evidence="7">Golgi apparatus</location>
        <location evidence="7">Golgi stack membrane</location>
        <topology evidence="7">Single-pass type II membrane protein</topology>
    </subcellularLocation>
</comment>
<dbReference type="Gene3D" id="3.40.50.11660">
    <property type="entry name" value="Glycosyl transferase family 10, C-terminal domain"/>
    <property type="match status" value="1"/>
</dbReference>
<organism evidence="9">
    <name type="scientific">Medioppia subpectinata</name>
    <dbReference type="NCBI Taxonomy" id="1979941"/>
    <lineage>
        <taxon>Eukaryota</taxon>
        <taxon>Metazoa</taxon>
        <taxon>Ecdysozoa</taxon>
        <taxon>Arthropoda</taxon>
        <taxon>Chelicerata</taxon>
        <taxon>Arachnida</taxon>
        <taxon>Acari</taxon>
        <taxon>Acariformes</taxon>
        <taxon>Sarcoptiformes</taxon>
        <taxon>Oribatida</taxon>
        <taxon>Brachypylina</taxon>
        <taxon>Oppioidea</taxon>
        <taxon>Oppiidae</taxon>
        <taxon>Medioppia</taxon>
    </lineage>
</organism>
<dbReference type="OrthoDB" id="427096at2759"/>
<evidence type="ECO:0000313" key="10">
    <source>
        <dbReference type="Proteomes" id="UP000759131"/>
    </source>
</evidence>
<dbReference type="InterPro" id="IPR038577">
    <property type="entry name" value="GT10-like_C_sf"/>
</dbReference>
<evidence type="ECO:0000259" key="8">
    <source>
        <dbReference type="Pfam" id="PF00852"/>
    </source>
</evidence>
<keyword evidence="7" id="KW-0812">Transmembrane</keyword>
<dbReference type="GO" id="GO:0032580">
    <property type="term" value="C:Golgi cisterna membrane"/>
    <property type="evidence" value="ECO:0007669"/>
    <property type="project" value="UniProtKB-SubCell"/>
</dbReference>
<gene>
    <name evidence="9" type="ORF">OSB1V03_LOCUS6169</name>
</gene>
<comment type="pathway">
    <text evidence="2">Protein modification; protein glycosylation.</text>
</comment>
<keyword evidence="4 7" id="KW-0328">Glycosyltransferase</keyword>
<sequence>MGLCKDYVTEKLFNAMQYDIIPIVFGSANYTAILPPNSYIDALQFPTVPTLVDHLMEVSSNEILYKSYFQWKNNFCVNSIHYLCSLCKHLNENALQTGVITTNRDIIKWWVRDAKCKTIKSKTNNWFTNKL</sequence>
<evidence type="ECO:0000256" key="3">
    <source>
        <dbReference type="ARBA" id="ARBA00008919"/>
    </source>
</evidence>
<evidence type="ECO:0000313" key="9">
    <source>
        <dbReference type="EMBL" id="CAD7625736.1"/>
    </source>
</evidence>
<accession>A0A7R9KMT8</accession>
<dbReference type="EMBL" id="OC857857">
    <property type="protein sequence ID" value="CAD7625736.1"/>
    <property type="molecule type" value="Genomic_DNA"/>
</dbReference>
<dbReference type="EC" id="2.4.1.-" evidence="7"/>
<dbReference type="EMBL" id="CAJPIZ010003282">
    <property type="protein sequence ID" value="CAG2106166.1"/>
    <property type="molecule type" value="Genomic_DNA"/>
</dbReference>
<protein>
    <recommendedName>
        <fullName evidence="7">Fucosyltransferase</fullName>
        <ecNumber evidence="7">2.4.1.-</ecNumber>
    </recommendedName>
</protein>
<evidence type="ECO:0000256" key="6">
    <source>
        <dbReference type="ARBA" id="ARBA00023034"/>
    </source>
</evidence>
<dbReference type="InterPro" id="IPR001503">
    <property type="entry name" value="Glyco_trans_10"/>
</dbReference>
<dbReference type="GO" id="GO:0008417">
    <property type="term" value="F:fucosyltransferase activity"/>
    <property type="evidence" value="ECO:0007669"/>
    <property type="project" value="InterPro"/>
</dbReference>
<feature type="domain" description="Fucosyltransferase C-terminal" evidence="8">
    <location>
        <begin position="3"/>
        <end position="99"/>
    </location>
</feature>
<evidence type="ECO:0000256" key="7">
    <source>
        <dbReference type="RuleBase" id="RU003832"/>
    </source>
</evidence>
<evidence type="ECO:0000256" key="2">
    <source>
        <dbReference type="ARBA" id="ARBA00004922"/>
    </source>
</evidence>
<keyword evidence="10" id="KW-1185">Reference proteome</keyword>
<proteinExistence type="inferred from homology"/>
<evidence type="ECO:0000256" key="5">
    <source>
        <dbReference type="ARBA" id="ARBA00022679"/>
    </source>
</evidence>
<keyword evidence="5 7" id="KW-0808">Transferase</keyword>
<reference evidence="9" key="1">
    <citation type="submission" date="2020-11" db="EMBL/GenBank/DDBJ databases">
        <authorList>
            <person name="Tran Van P."/>
        </authorList>
    </citation>
    <scope>NUCLEOTIDE SEQUENCE</scope>
</reference>
<dbReference type="PANTHER" id="PTHR48438">
    <property type="entry name" value="ALPHA-(1,3)-FUCOSYLTRANSFERASE C-RELATED"/>
    <property type="match status" value="1"/>
</dbReference>
<dbReference type="PANTHER" id="PTHR48438:SF1">
    <property type="entry name" value="ALPHA-(1,3)-FUCOSYLTRANSFERASE C-RELATED"/>
    <property type="match status" value="1"/>
</dbReference>
<keyword evidence="6 7" id="KW-0333">Golgi apparatus</keyword>
<dbReference type="UniPathway" id="UPA00378"/>
<evidence type="ECO:0000256" key="1">
    <source>
        <dbReference type="ARBA" id="ARBA00004323"/>
    </source>
</evidence>
<comment type="similarity">
    <text evidence="3 7">Belongs to the glycosyltransferase 10 family.</text>
</comment>
<dbReference type="SUPFAM" id="SSF53756">
    <property type="entry name" value="UDP-Glycosyltransferase/glycogen phosphorylase"/>
    <property type="match status" value="1"/>
</dbReference>
<keyword evidence="7" id="KW-0472">Membrane</keyword>